<evidence type="ECO:0000256" key="1">
    <source>
        <dbReference type="ARBA" id="ARBA00022737"/>
    </source>
</evidence>
<reference evidence="7" key="1">
    <citation type="journal article" date="2019" name="Int. J. Syst. Evol. Microbiol.">
        <title>The Global Catalogue of Microorganisms (GCM) 10K type strain sequencing project: providing services to taxonomists for standard genome sequencing and annotation.</title>
        <authorList>
            <consortium name="The Broad Institute Genomics Platform"/>
            <consortium name="The Broad Institute Genome Sequencing Center for Infectious Disease"/>
            <person name="Wu L."/>
            <person name="Ma J."/>
        </authorList>
    </citation>
    <scope>NUCLEOTIDE SEQUENCE [LARGE SCALE GENOMIC DNA]</scope>
    <source>
        <strain evidence="7">JCM 32105</strain>
    </source>
</reference>
<keyword evidence="7" id="KW-1185">Reference proteome</keyword>
<feature type="transmembrane region" description="Helical" evidence="5">
    <location>
        <begin position="324"/>
        <end position="345"/>
    </location>
</feature>
<sequence>MAKKQQATPAPAPRQPEKPIAETPKEKAPEYKVSDPRFWFFGFKGQAIILSLLAFVIYCNTFRHEFAHDDGIVIVKNEFVLEGFAGLKGIMTEDAYQSYYRQLNTTNQLKGGRFRPLSILSFAVEQQFLGAVPVEGVDSVLKKQISYGVSGPDQKQLIHNMQVRHVFNVLWYMLSVVVLLYFLRYIVFSGYPLIAFVAALLFTAHPVHTEVVANVKSRDEIMSLLFMCLTFIFAFKYEDNKRKPWLLAVALFSYFLAFLSKEYAITVLALLPMALYVFRGYSVYRSLTAILPFFTMVFVYLVVRLRAISPELATNEAIAESSKTLISSYWLLAIVLGGGALYLFAKPANTDKSDTSVFWSKMMPFLPFLLLSAAVVSVLYSGLPPVIESAAQEVLNNPYLFAEGPQKLATEISSSLYYLKFLVFPHPLSADYSYAQIPYKDFSHWSVSLSILVHLGLLILMFVFLPKRSLAASQQKVTVGGKEILCFAIAFYMLHLLMINNLVFDIGATLGERLIYHSSVGFVIAAAWLLCKGAERLGSVSAANAAIASVLVVVVGLMSFKTIDRNKAWKNDSTLFGTDIKTVPNSVLVNANVAASYITLADFEKTPEGKEKYLKDAIKILDHTLGIHPRFVAAYLNRGIAWYKLGDIDKAVENMNSVKKLYPTYPTLPGMYKLICDHYLRVGWEQYGKLGRYAEAIEVYKKGLAVDPNNADLWYNMGGAYYTDHKAAEALAAFQRALQLSPGNQQAQAGINAATQMLHGIQPPTGHK</sequence>
<protein>
    <recommendedName>
        <fullName evidence="8">Dolichyl-phosphate-mannose--protein mannosyltransferase</fullName>
    </recommendedName>
</protein>
<proteinExistence type="predicted"/>
<dbReference type="Pfam" id="PF13174">
    <property type="entry name" value="TPR_6"/>
    <property type="match status" value="1"/>
</dbReference>
<name>A0ABP8NP49_9BACT</name>
<feature type="repeat" description="TPR" evidence="3">
    <location>
        <begin position="711"/>
        <end position="744"/>
    </location>
</feature>
<dbReference type="Gene3D" id="1.25.40.10">
    <property type="entry name" value="Tetratricopeptide repeat domain"/>
    <property type="match status" value="2"/>
</dbReference>
<dbReference type="Pfam" id="PF13414">
    <property type="entry name" value="TPR_11"/>
    <property type="match status" value="1"/>
</dbReference>
<feature type="transmembrane region" description="Helical" evidence="5">
    <location>
        <begin position="514"/>
        <end position="531"/>
    </location>
</feature>
<dbReference type="InterPro" id="IPR052346">
    <property type="entry name" value="O-mannosyl-transferase_TMTC"/>
</dbReference>
<dbReference type="SMART" id="SM00028">
    <property type="entry name" value="TPR"/>
    <property type="match status" value="3"/>
</dbReference>
<accession>A0ABP8NP49</accession>
<evidence type="ECO:0000256" key="4">
    <source>
        <dbReference type="SAM" id="MobiDB-lite"/>
    </source>
</evidence>
<feature type="region of interest" description="Disordered" evidence="4">
    <location>
        <begin position="1"/>
        <end position="28"/>
    </location>
</feature>
<dbReference type="PROSITE" id="PS50293">
    <property type="entry name" value="TPR_REGION"/>
    <property type="match status" value="1"/>
</dbReference>
<gene>
    <name evidence="6" type="ORF">GCM10023093_26440</name>
</gene>
<feature type="repeat" description="TPR" evidence="3">
    <location>
        <begin position="677"/>
        <end position="710"/>
    </location>
</feature>
<keyword evidence="5" id="KW-0812">Transmembrane</keyword>
<comment type="caution">
    <text evidence="6">The sequence shown here is derived from an EMBL/GenBank/DDBJ whole genome shotgun (WGS) entry which is preliminary data.</text>
</comment>
<dbReference type="PANTHER" id="PTHR44227">
    <property type="match status" value="1"/>
</dbReference>
<dbReference type="PROSITE" id="PS50005">
    <property type="entry name" value="TPR"/>
    <property type="match status" value="3"/>
</dbReference>
<dbReference type="Proteomes" id="UP001500067">
    <property type="component" value="Unassembled WGS sequence"/>
</dbReference>
<feature type="compositionally biased region" description="Basic and acidic residues" evidence="4">
    <location>
        <begin position="15"/>
        <end position="28"/>
    </location>
</feature>
<dbReference type="RefSeq" id="WP_345083995.1">
    <property type="nucleotide sequence ID" value="NZ_BAABFA010000019.1"/>
</dbReference>
<feature type="transmembrane region" description="Helical" evidence="5">
    <location>
        <begin position="169"/>
        <end position="201"/>
    </location>
</feature>
<evidence type="ECO:0000256" key="5">
    <source>
        <dbReference type="SAM" id="Phobius"/>
    </source>
</evidence>
<feature type="repeat" description="TPR" evidence="3">
    <location>
        <begin position="632"/>
        <end position="665"/>
    </location>
</feature>
<evidence type="ECO:0000256" key="2">
    <source>
        <dbReference type="ARBA" id="ARBA00022803"/>
    </source>
</evidence>
<feature type="transmembrane region" description="Helical" evidence="5">
    <location>
        <begin position="245"/>
        <end position="271"/>
    </location>
</feature>
<evidence type="ECO:0000313" key="7">
    <source>
        <dbReference type="Proteomes" id="UP001500067"/>
    </source>
</evidence>
<organism evidence="6 7">
    <name type="scientific">Nemorincola caseinilytica</name>
    <dbReference type="NCBI Taxonomy" id="2054315"/>
    <lineage>
        <taxon>Bacteria</taxon>
        <taxon>Pseudomonadati</taxon>
        <taxon>Bacteroidota</taxon>
        <taxon>Chitinophagia</taxon>
        <taxon>Chitinophagales</taxon>
        <taxon>Chitinophagaceae</taxon>
        <taxon>Nemorincola</taxon>
    </lineage>
</organism>
<feature type="transmembrane region" description="Helical" evidence="5">
    <location>
        <begin position="485"/>
        <end position="508"/>
    </location>
</feature>
<feature type="transmembrane region" description="Helical" evidence="5">
    <location>
        <begin position="221"/>
        <end position="238"/>
    </location>
</feature>
<evidence type="ECO:0008006" key="8">
    <source>
        <dbReference type="Google" id="ProtNLM"/>
    </source>
</evidence>
<dbReference type="InterPro" id="IPR019734">
    <property type="entry name" value="TPR_rpt"/>
</dbReference>
<feature type="transmembrane region" description="Helical" evidence="5">
    <location>
        <begin position="365"/>
        <end position="387"/>
    </location>
</feature>
<dbReference type="InterPro" id="IPR011990">
    <property type="entry name" value="TPR-like_helical_dom_sf"/>
</dbReference>
<dbReference type="SUPFAM" id="SSF48452">
    <property type="entry name" value="TPR-like"/>
    <property type="match status" value="1"/>
</dbReference>
<evidence type="ECO:0000256" key="3">
    <source>
        <dbReference type="PROSITE-ProRule" id="PRU00339"/>
    </source>
</evidence>
<keyword evidence="5" id="KW-1133">Transmembrane helix</keyword>
<keyword evidence="5" id="KW-0472">Membrane</keyword>
<evidence type="ECO:0000313" key="6">
    <source>
        <dbReference type="EMBL" id="GAA4468581.1"/>
    </source>
</evidence>
<feature type="transmembrane region" description="Helical" evidence="5">
    <location>
        <begin position="445"/>
        <end position="465"/>
    </location>
</feature>
<keyword evidence="1" id="KW-0677">Repeat</keyword>
<feature type="transmembrane region" description="Helical" evidence="5">
    <location>
        <begin position="543"/>
        <end position="560"/>
    </location>
</feature>
<dbReference type="EMBL" id="BAABFA010000019">
    <property type="protein sequence ID" value="GAA4468581.1"/>
    <property type="molecule type" value="Genomic_DNA"/>
</dbReference>
<feature type="transmembrane region" description="Helical" evidence="5">
    <location>
        <begin position="283"/>
        <end position="303"/>
    </location>
</feature>
<keyword evidence="2 3" id="KW-0802">TPR repeat</keyword>
<feature type="transmembrane region" description="Helical" evidence="5">
    <location>
        <begin position="38"/>
        <end position="58"/>
    </location>
</feature>
<dbReference type="PANTHER" id="PTHR44227:SF3">
    <property type="entry name" value="PROTEIN O-MANNOSYL-TRANSFERASE TMTC4"/>
    <property type="match status" value="1"/>
</dbReference>